<dbReference type="Proteomes" id="UP000078287">
    <property type="component" value="Unassembled WGS sequence"/>
</dbReference>
<accession>A0A178MEW8</accession>
<protein>
    <submittedName>
        <fullName evidence="2">Uncharacterized protein</fullName>
    </submittedName>
</protein>
<name>A0A178MEW8_9CHLR</name>
<keyword evidence="1" id="KW-0732">Signal</keyword>
<gene>
    <name evidence="2" type="ORF">A6A03_10595</name>
</gene>
<dbReference type="STRING" id="1707952.A6A03_10595"/>
<sequence length="95" mass="9275">MRAILIIFVLAVLAGVPAASVTPVAQAQSGGGYDVSWSTIDSGGATLSTGGSYALGGTIGQPDGGVLSGGGYTLTGGFWGGVSSTARLFVPLVQR</sequence>
<evidence type="ECO:0000256" key="1">
    <source>
        <dbReference type="SAM" id="SignalP"/>
    </source>
</evidence>
<dbReference type="EMBL" id="LWQS01000039">
    <property type="protein sequence ID" value="OAN47066.1"/>
    <property type="molecule type" value="Genomic_DNA"/>
</dbReference>
<dbReference type="OrthoDB" id="1603976at2"/>
<evidence type="ECO:0000313" key="2">
    <source>
        <dbReference type="EMBL" id="OAN47066.1"/>
    </source>
</evidence>
<keyword evidence="3" id="KW-1185">Reference proteome</keyword>
<dbReference type="AlphaFoldDB" id="A0A178MEW8"/>
<comment type="caution">
    <text evidence="2">The sequence shown here is derived from an EMBL/GenBank/DDBJ whole genome shotgun (WGS) entry which is preliminary data.</text>
</comment>
<feature type="chain" id="PRO_5008091897" evidence="1">
    <location>
        <begin position="28"/>
        <end position="95"/>
    </location>
</feature>
<feature type="signal peptide" evidence="1">
    <location>
        <begin position="1"/>
        <end position="27"/>
    </location>
</feature>
<reference evidence="2 3" key="1">
    <citation type="submission" date="2016-04" db="EMBL/GenBank/DDBJ databases">
        <title>Chloroflexus islandicus sp. nov., a thermophilic filamentous anoxygenic phototrophic bacterium from geyser Strokkur (Iceland).</title>
        <authorList>
            <person name="Gaisin V.A."/>
            <person name="Kalashnikov A.M."/>
            <person name="Sukhacheva M.V."/>
            <person name="Grouzdev D.S."/>
            <person name="Ivanov T.M."/>
            <person name="Kuznetsov B."/>
            <person name="Gorlenko V.M."/>
        </authorList>
    </citation>
    <scope>NUCLEOTIDE SEQUENCE [LARGE SCALE GENOMIC DNA]</scope>
    <source>
        <strain evidence="3">isl-2</strain>
    </source>
</reference>
<dbReference type="RefSeq" id="WP_066784693.1">
    <property type="nucleotide sequence ID" value="NZ_LWQS01000039.1"/>
</dbReference>
<proteinExistence type="predicted"/>
<organism evidence="2 3">
    <name type="scientific">Chloroflexus islandicus</name>
    <dbReference type="NCBI Taxonomy" id="1707952"/>
    <lineage>
        <taxon>Bacteria</taxon>
        <taxon>Bacillati</taxon>
        <taxon>Chloroflexota</taxon>
        <taxon>Chloroflexia</taxon>
        <taxon>Chloroflexales</taxon>
        <taxon>Chloroflexineae</taxon>
        <taxon>Chloroflexaceae</taxon>
        <taxon>Chloroflexus</taxon>
    </lineage>
</organism>
<evidence type="ECO:0000313" key="3">
    <source>
        <dbReference type="Proteomes" id="UP000078287"/>
    </source>
</evidence>